<dbReference type="NCBIfam" id="NF001299">
    <property type="entry name" value="PRK00241.1"/>
    <property type="match status" value="1"/>
</dbReference>
<evidence type="ECO:0000256" key="9">
    <source>
        <dbReference type="ARBA" id="ARBA00023679"/>
    </source>
</evidence>
<evidence type="ECO:0000256" key="8">
    <source>
        <dbReference type="ARBA" id="ARBA00023027"/>
    </source>
</evidence>
<dbReference type="GO" id="GO:0006742">
    <property type="term" value="P:NADP+ catabolic process"/>
    <property type="evidence" value="ECO:0007669"/>
    <property type="project" value="TreeGrafter"/>
</dbReference>
<dbReference type="CDD" id="cd03429">
    <property type="entry name" value="NUDIX_NADH_pyrophosphatase_Nudt13"/>
    <property type="match status" value="1"/>
</dbReference>
<dbReference type="InterPro" id="IPR020476">
    <property type="entry name" value="Nudix_hydrolase"/>
</dbReference>
<dbReference type="InterPro" id="IPR015376">
    <property type="entry name" value="Znr_NADH_PPase"/>
</dbReference>
<dbReference type="AlphaFoldDB" id="A0A9D1UB35"/>
<gene>
    <name evidence="12" type="primary">nudC</name>
    <name evidence="12" type="ORF">H9742_00010</name>
</gene>
<name>A0A9D1UB35_9FIRM</name>
<evidence type="ECO:0000313" key="13">
    <source>
        <dbReference type="Proteomes" id="UP000824265"/>
    </source>
</evidence>
<keyword evidence="8" id="KW-0520">NAD</keyword>
<dbReference type="PRINTS" id="PR00502">
    <property type="entry name" value="NUDIXFAMILY"/>
</dbReference>
<keyword evidence="6 10" id="KW-0378">Hydrolase</keyword>
<dbReference type="Pfam" id="PF09297">
    <property type="entry name" value="Zn_ribbon_NUD"/>
    <property type="match status" value="1"/>
</dbReference>
<dbReference type="GO" id="GO:0005829">
    <property type="term" value="C:cytosol"/>
    <property type="evidence" value="ECO:0007669"/>
    <property type="project" value="TreeGrafter"/>
</dbReference>
<comment type="cofactor">
    <cofactor evidence="2">
        <name>Zn(2+)</name>
        <dbReference type="ChEBI" id="CHEBI:29105"/>
    </cofactor>
</comment>
<dbReference type="PROSITE" id="PS51462">
    <property type="entry name" value="NUDIX"/>
    <property type="match status" value="1"/>
</dbReference>
<evidence type="ECO:0000256" key="10">
    <source>
        <dbReference type="RuleBase" id="RU003476"/>
    </source>
</evidence>
<evidence type="ECO:0000256" key="2">
    <source>
        <dbReference type="ARBA" id="ARBA00001947"/>
    </source>
</evidence>
<comment type="catalytic activity">
    <reaction evidence="9">
        <text>a 5'-end NAD(+)-phospho-ribonucleoside in mRNA + H2O = a 5'-end phospho-adenosine-phospho-ribonucleoside in mRNA + beta-nicotinamide D-ribonucleotide + 2 H(+)</text>
        <dbReference type="Rhea" id="RHEA:60876"/>
        <dbReference type="Rhea" id="RHEA-COMP:15698"/>
        <dbReference type="Rhea" id="RHEA-COMP:15719"/>
        <dbReference type="ChEBI" id="CHEBI:14649"/>
        <dbReference type="ChEBI" id="CHEBI:15377"/>
        <dbReference type="ChEBI" id="CHEBI:15378"/>
        <dbReference type="ChEBI" id="CHEBI:144029"/>
        <dbReference type="ChEBI" id="CHEBI:144051"/>
    </reaction>
    <physiologicalReaction direction="left-to-right" evidence="9">
        <dbReference type="Rhea" id="RHEA:60877"/>
    </physiologicalReaction>
</comment>
<accession>A0A9D1UB35</accession>
<organism evidence="12 13">
    <name type="scientific">Candidatus Acetatifactor stercoripullorum</name>
    <dbReference type="NCBI Taxonomy" id="2838414"/>
    <lineage>
        <taxon>Bacteria</taxon>
        <taxon>Bacillati</taxon>
        <taxon>Bacillota</taxon>
        <taxon>Clostridia</taxon>
        <taxon>Lachnospirales</taxon>
        <taxon>Lachnospiraceae</taxon>
        <taxon>Acetatifactor</taxon>
    </lineage>
</organism>
<dbReference type="PANTHER" id="PTHR42904">
    <property type="entry name" value="NUDIX HYDROLASE, NUDC SUBFAMILY"/>
    <property type="match status" value="1"/>
</dbReference>
<evidence type="ECO:0000256" key="4">
    <source>
        <dbReference type="ARBA" id="ARBA00012381"/>
    </source>
</evidence>
<dbReference type="SUPFAM" id="SSF55811">
    <property type="entry name" value="Nudix"/>
    <property type="match status" value="1"/>
</dbReference>
<dbReference type="GO" id="GO:0019677">
    <property type="term" value="P:NAD+ catabolic process"/>
    <property type="evidence" value="ECO:0007669"/>
    <property type="project" value="TreeGrafter"/>
</dbReference>
<reference evidence="12" key="1">
    <citation type="journal article" date="2021" name="PeerJ">
        <title>Extensive microbial diversity within the chicken gut microbiome revealed by metagenomics and culture.</title>
        <authorList>
            <person name="Gilroy R."/>
            <person name="Ravi A."/>
            <person name="Getino M."/>
            <person name="Pursley I."/>
            <person name="Horton D.L."/>
            <person name="Alikhan N.F."/>
            <person name="Baker D."/>
            <person name="Gharbi K."/>
            <person name="Hall N."/>
            <person name="Watson M."/>
            <person name="Adriaenssens E.M."/>
            <person name="Foster-Nyarko E."/>
            <person name="Jarju S."/>
            <person name="Secka A."/>
            <person name="Antonio M."/>
            <person name="Oren A."/>
            <person name="Chaudhuri R.R."/>
            <person name="La Ragione R."/>
            <person name="Hildebrand F."/>
            <person name="Pallen M.J."/>
        </authorList>
    </citation>
    <scope>NUCLEOTIDE SEQUENCE</scope>
    <source>
        <strain evidence="12">CHK195-6426</strain>
    </source>
</reference>
<evidence type="ECO:0000256" key="5">
    <source>
        <dbReference type="ARBA" id="ARBA00022723"/>
    </source>
</evidence>
<dbReference type="EMBL" id="DXGH01000001">
    <property type="protein sequence ID" value="HIW79905.1"/>
    <property type="molecule type" value="Genomic_DNA"/>
</dbReference>
<dbReference type="GO" id="GO:0046872">
    <property type="term" value="F:metal ion binding"/>
    <property type="evidence" value="ECO:0007669"/>
    <property type="project" value="UniProtKB-KW"/>
</dbReference>
<dbReference type="InterPro" id="IPR015797">
    <property type="entry name" value="NUDIX_hydrolase-like_dom_sf"/>
</dbReference>
<dbReference type="Gene3D" id="3.90.79.20">
    <property type="match status" value="1"/>
</dbReference>
<evidence type="ECO:0000256" key="6">
    <source>
        <dbReference type="ARBA" id="ARBA00022801"/>
    </source>
</evidence>
<keyword evidence="5" id="KW-0479">Metal-binding</keyword>
<dbReference type="Gene3D" id="3.90.79.10">
    <property type="entry name" value="Nucleoside Triphosphate Pyrophosphohydrolase"/>
    <property type="match status" value="1"/>
</dbReference>
<evidence type="ECO:0000256" key="3">
    <source>
        <dbReference type="ARBA" id="ARBA00009595"/>
    </source>
</evidence>
<comment type="caution">
    <text evidence="12">The sequence shown here is derived from an EMBL/GenBank/DDBJ whole genome shotgun (WGS) entry which is preliminary data.</text>
</comment>
<dbReference type="InterPro" id="IPR020084">
    <property type="entry name" value="NUDIX_hydrolase_CS"/>
</dbReference>
<dbReference type="InterPro" id="IPR000086">
    <property type="entry name" value="NUDIX_hydrolase_dom"/>
</dbReference>
<comment type="cofactor">
    <cofactor evidence="1">
        <name>Mg(2+)</name>
        <dbReference type="ChEBI" id="CHEBI:18420"/>
    </cofactor>
</comment>
<dbReference type="GO" id="GO:0035529">
    <property type="term" value="F:NADH pyrophosphatase activity"/>
    <property type="evidence" value="ECO:0007669"/>
    <property type="project" value="TreeGrafter"/>
</dbReference>
<evidence type="ECO:0000259" key="11">
    <source>
        <dbReference type="PROSITE" id="PS51462"/>
    </source>
</evidence>
<evidence type="ECO:0000256" key="7">
    <source>
        <dbReference type="ARBA" id="ARBA00022842"/>
    </source>
</evidence>
<sequence length="290" mass="33222">MIHKIEPHIYYPEFRCQEPKAEDFLLIFDENQIYLPKDQDGRLFLPTFQKVRQLLKLKYPLERLMLDAEYLFSIDSTAFYRLNTAEGSLYLPLEGQLYPPSVFRTFQPEYLAFAGITACQINRFRLDRKFCGRCGAPTVPSATERACICPQCGMIEYPKISPAVITAVIHQDKLLLTKYAGGSYQNWALVAGFVEVGETFKGAVRREVREETGLLVGEIVYYKSQPWSFSDSAMIGFFSKLEGPDTITLQKSELSEARWFSREEIPEFPSSLSIAQEMIKYFKDGGNPFS</sequence>
<comment type="similarity">
    <text evidence="3">Belongs to the Nudix hydrolase family. NudC subfamily.</text>
</comment>
<dbReference type="EC" id="3.6.1.22" evidence="4"/>
<reference evidence="12" key="2">
    <citation type="submission" date="2021-04" db="EMBL/GenBank/DDBJ databases">
        <authorList>
            <person name="Gilroy R."/>
        </authorList>
    </citation>
    <scope>NUCLEOTIDE SEQUENCE</scope>
    <source>
        <strain evidence="12">CHK195-6426</strain>
    </source>
</reference>
<evidence type="ECO:0000256" key="1">
    <source>
        <dbReference type="ARBA" id="ARBA00001946"/>
    </source>
</evidence>
<keyword evidence="7" id="KW-0460">Magnesium</keyword>
<dbReference type="InterPro" id="IPR049734">
    <property type="entry name" value="NudC-like_C"/>
</dbReference>
<proteinExistence type="inferred from homology"/>
<dbReference type="InterPro" id="IPR050241">
    <property type="entry name" value="NAD-cap_RNA_hydrolase_NudC"/>
</dbReference>
<protein>
    <recommendedName>
        <fullName evidence="4">NAD(+) diphosphatase</fullName>
        <ecNumber evidence="4">3.6.1.22</ecNumber>
    </recommendedName>
</protein>
<dbReference type="PANTHER" id="PTHR42904:SF6">
    <property type="entry name" value="NAD-CAPPED RNA HYDROLASE NUDT12"/>
    <property type="match status" value="1"/>
</dbReference>
<feature type="domain" description="Nudix hydrolase" evidence="11">
    <location>
        <begin position="159"/>
        <end position="282"/>
    </location>
</feature>
<dbReference type="PROSITE" id="PS00893">
    <property type="entry name" value="NUDIX_BOX"/>
    <property type="match status" value="1"/>
</dbReference>
<evidence type="ECO:0000313" key="12">
    <source>
        <dbReference type="EMBL" id="HIW79905.1"/>
    </source>
</evidence>
<dbReference type="Pfam" id="PF00293">
    <property type="entry name" value="NUDIX"/>
    <property type="match status" value="1"/>
</dbReference>
<dbReference type="Proteomes" id="UP000824265">
    <property type="component" value="Unassembled WGS sequence"/>
</dbReference>